<proteinExistence type="predicted"/>
<keyword evidence="3" id="KW-1185">Reference proteome</keyword>
<dbReference type="EMBL" id="BMMZ01000007">
    <property type="protein sequence ID" value="GGL69840.1"/>
    <property type="molecule type" value="Genomic_DNA"/>
</dbReference>
<dbReference type="Proteomes" id="UP000613840">
    <property type="component" value="Unassembled WGS sequence"/>
</dbReference>
<protein>
    <submittedName>
        <fullName evidence="2">Uncharacterized protein</fullName>
    </submittedName>
</protein>
<keyword evidence="1" id="KW-1133">Transmembrane helix</keyword>
<evidence type="ECO:0000313" key="2">
    <source>
        <dbReference type="EMBL" id="GGL69840.1"/>
    </source>
</evidence>
<feature type="transmembrane region" description="Helical" evidence="1">
    <location>
        <begin position="40"/>
        <end position="63"/>
    </location>
</feature>
<reference evidence="2" key="1">
    <citation type="journal article" date="2014" name="Int. J. Syst. Evol. Microbiol.">
        <title>Complete genome sequence of Corynebacterium casei LMG S-19264T (=DSM 44701T), isolated from a smear-ripened cheese.</title>
        <authorList>
            <consortium name="US DOE Joint Genome Institute (JGI-PGF)"/>
            <person name="Walter F."/>
            <person name="Albersmeier A."/>
            <person name="Kalinowski J."/>
            <person name="Ruckert C."/>
        </authorList>
    </citation>
    <scope>NUCLEOTIDE SEQUENCE</scope>
    <source>
        <strain evidence="2">CGMCC 4.7306</strain>
    </source>
</reference>
<keyword evidence="1" id="KW-0472">Membrane</keyword>
<name>A0A917SBB3_9ACTN</name>
<sequence length="122" mass="13267">MQPNQPPPGYPVVFNQPALGALLGFDPYAKPFRFDGGAGAYLGISILAAILTFFTLGIAYPWAVLHAAPVEVPAHAGLRATRPIHGYWHRALRELDQVVPAVHHHDRHLQLLGCPSADPLDH</sequence>
<evidence type="ECO:0000313" key="3">
    <source>
        <dbReference type="Proteomes" id="UP000613840"/>
    </source>
</evidence>
<dbReference type="AlphaFoldDB" id="A0A917SBB3"/>
<evidence type="ECO:0000256" key="1">
    <source>
        <dbReference type="SAM" id="Phobius"/>
    </source>
</evidence>
<gene>
    <name evidence="2" type="ORF">GCM10011575_30490</name>
</gene>
<keyword evidence="1" id="KW-0812">Transmembrane</keyword>
<comment type="caution">
    <text evidence="2">The sequence shown here is derived from an EMBL/GenBank/DDBJ whole genome shotgun (WGS) entry which is preliminary data.</text>
</comment>
<accession>A0A917SBB3</accession>
<organism evidence="2 3">
    <name type="scientific">Microlunatus endophyticus</name>
    <dbReference type="NCBI Taxonomy" id="1716077"/>
    <lineage>
        <taxon>Bacteria</taxon>
        <taxon>Bacillati</taxon>
        <taxon>Actinomycetota</taxon>
        <taxon>Actinomycetes</taxon>
        <taxon>Propionibacteriales</taxon>
        <taxon>Propionibacteriaceae</taxon>
        <taxon>Microlunatus</taxon>
    </lineage>
</organism>
<reference evidence="2" key="2">
    <citation type="submission" date="2020-09" db="EMBL/GenBank/DDBJ databases">
        <authorList>
            <person name="Sun Q."/>
            <person name="Zhou Y."/>
        </authorList>
    </citation>
    <scope>NUCLEOTIDE SEQUENCE</scope>
    <source>
        <strain evidence="2">CGMCC 4.7306</strain>
    </source>
</reference>